<evidence type="ECO:0000256" key="1">
    <source>
        <dbReference type="ARBA" id="ARBA00038308"/>
    </source>
</evidence>
<dbReference type="Gene3D" id="1.20.120.740">
    <property type="entry name" value="YgfB uncharacterised protein family UPF0149, PF03695"/>
    <property type="match status" value="1"/>
</dbReference>
<dbReference type="EMBL" id="CAKLPX010000004">
    <property type="protein sequence ID" value="CAH0992870.1"/>
    <property type="molecule type" value="Genomic_DNA"/>
</dbReference>
<evidence type="ECO:0000313" key="4">
    <source>
        <dbReference type="Proteomes" id="UP000838100"/>
    </source>
</evidence>
<sequence length="226" mass="24637">MTTEYEAEPLDFDDVCDLLVELGSLVSAAEFHGSVSGMLAGCIKDKKEPDGGWPNFMAELIDVEYQANSLQQQELVEIGQTIANALTDESLSFGLLLPDEDHDVAIRIESLGHWCQGFLSGFAQSGITDPIIATWPDDAREALHDLAAIAQIGLDDEDDPKLEADYLEVSEYVRLAALHVFLECAGESNKGEADMDSADQKANREAHEEAISSVGELFNRGDKPLH</sequence>
<dbReference type="Proteomes" id="UP000838100">
    <property type="component" value="Unassembled WGS sequence"/>
</dbReference>
<dbReference type="PANTHER" id="PTHR37528:SF1">
    <property type="entry name" value="UPF0149 PROTEIN YGFB"/>
    <property type="match status" value="1"/>
</dbReference>
<dbReference type="SUPFAM" id="SSF101327">
    <property type="entry name" value="YgfB-like"/>
    <property type="match status" value="1"/>
</dbReference>
<reference evidence="3" key="1">
    <citation type="submission" date="2021-12" db="EMBL/GenBank/DDBJ databases">
        <authorList>
            <person name="Rodrigo-Torres L."/>
            <person name="Arahal R. D."/>
            <person name="Lucena T."/>
        </authorList>
    </citation>
    <scope>NUCLEOTIDE SEQUENCE</scope>
    <source>
        <strain evidence="3">CECT 8267</strain>
    </source>
</reference>
<protein>
    <submittedName>
        <fullName evidence="3">Uncharacterized protein</fullName>
    </submittedName>
</protein>
<feature type="region of interest" description="Disordered" evidence="2">
    <location>
        <begin position="189"/>
        <end position="226"/>
    </location>
</feature>
<dbReference type="RefSeq" id="WP_237445556.1">
    <property type="nucleotide sequence ID" value="NZ_CAKLPX010000004.1"/>
</dbReference>
<gene>
    <name evidence="3" type="ORF">SIN8267_03007</name>
</gene>
<organism evidence="3 4">
    <name type="scientific">Sinobacterium norvegicum</name>
    <dbReference type="NCBI Taxonomy" id="1641715"/>
    <lineage>
        <taxon>Bacteria</taxon>
        <taxon>Pseudomonadati</taxon>
        <taxon>Pseudomonadota</taxon>
        <taxon>Gammaproteobacteria</taxon>
        <taxon>Cellvibrionales</taxon>
        <taxon>Spongiibacteraceae</taxon>
        <taxon>Sinobacterium</taxon>
    </lineage>
</organism>
<accession>A0ABN8EKE0</accession>
<feature type="compositionally biased region" description="Basic and acidic residues" evidence="2">
    <location>
        <begin position="189"/>
        <end position="210"/>
    </location>
</feature>
<proteinExistence type="inferred from homology"/>
<dbReference type="Pfam" id="PF03695">
    <property type="entry name" value="UPF0149"/>
    <property type="match status" value="1"/>
</dbReference>
<dbReference type="InterPro" id="IPR011978">
    <property type="entry name" value="YgfB-like"/>
</dbReference>
<evidence type="ECO:0000313" key="3">
    <source>
        <dbReference type="EMBL" id="CAH0992870.1"/>
    </source>
</evidence>
<name>A0ABN8EKE0_9GAMM</name>
<comment type="similarity">
    <text evidence="1">Belongs to the UPF0149 family.</text>
</comment>
<keyword evidence="4" id="KW-1185">Reference proteome</keyword>
<dbReference type="PANTHER" id="PTHR37528">
    <property type="entry name" value="UPF0149 PROTEIN YGFB"/>
    <property type="match status" value="1"/>
</dbReference>
<dbReference type="InterPro" id="IPR036255">
    <property type="entry name" value="YgfB-like_sf"/>
</dbReference>
<comment type="caution">
    <text evidence="3">The sequence shown here is derived from an EMBL/GenBank/DDBJ whole genome shotgun (WGS) entry which is preliminary data.</text>
</comment>
<evidence type="ECO:0000256" key="2">
    <source>
        <dbReference type="SAM" id="MobiDB-lite"/>
    </source>
</evidence>